<keyword evidence="2" id="KW-1185">Reference proteome</keyword>
<reference evidence="1" key="1">
    <citation type="journal article" date="2023" name="Insect Mol. Biol.">
        <title>Genome sequencing provides insights into the evolution of gene families encoding plant cell wall-degrading enzymes in longhorned beetles.</title>
        <authorList>
            <person name="Shin N.R."/>
            <person name="Okamura Y."/>
            <person name="Kirsch R."/>
            <person name="Pauchet Y."/>
        </authorList>
    </citation>
    <scope>NUCLEOTIDE SEQUENCE</scope>
    <source>
        <strain evidence="1">MMC_N1</strain>
    </source>
</reference>
<protein>
    <submittedName>
        <fullName evidence="1">Uncharacterized protein</fullName>
    </submittedName>
</protein>
<evidence type="ECO:0000313" key="1">
    <source>
        <dbReference type="EMBL" id="KAJ8969577.1"/>
    </source>
</evidence>
<sequence length="185" mass="22227">MAEIYVKTLFERTRGYCNNELGAVKQKRGKLNKPKRLWVFRRKIIQTESYKVHDLIMCSRCYDIKKFHFPLFMEFMEWNRIVNVPQEMVYNKFVLEITMNLLNVFQDFLSLCDKSYNDLRLLKWEKVKDCPILRIYKKRSDEVCLRLRLDQPSIFIPSDLFLINCEYVSARSVKKDSGTLPCQES</sequence>
<gene>
    <name evidence="1" type="ORF">NQ317_000073</name>
</gene>
<dbReference type="Proteomes" id="UP001162164">
    <property type="component" value="Unassembled WGS sequence"/>
</dbReference>
<organism evidence="1 2">
    <name type="scientific">Molorchus minor</name>
    <dbReference type="NCBI Taxonomy" id="1323400"/>
    <lineage>
        <taxon>Eukaryota</taxon>
        <taxon>Metazoa</taxon>
        <taxon>Ecdysozoa</taxon>
        <taxon>Arthropoda</taxon>
        <taxon>Hexapoda</taxon>
        <taxon>Insecta</taxon>
        <taxon>Pterygota</taxon>
        <taxon>Neoptera</taxon>
        <taxon>Endopterygota</taxon>
        <taxon>Coleoptera</taxon>
        <taxon>Polyphaga</taxon>
        <taxon>Cucujiformia</taxon>
        <taxon>Chrysomeloidea</taxon>
        <taxon>Cerambycidae</taxon>
        <taxon>Lamiinae</taxon>
        <taxon>Monochamini</taxon>
        <taxon>Molorchus</taxon>
    </lineage>
</organism>
<name>A0ABQ9IYZ9_9CUCU</name>
<evidence type="ECO:0000313" key="2">
    <source>
        <dbReference type="Proteomes" id="UP001162164"/>
    </source>
</evidence>
<dbReference type="EMBL" id="JAPWTJ010001775">
    <property type="protein sequence ID" value="KAJ8969577.1"/>
    <property type="molecule type" value="Genomic_DNA"/>
</dbReference>
<comment type="caution">
    <text evidence="1">The sequence shown here is derived from an EMBL/GenBank/DDBJ whole genome shotgun (WGS) entry which is preliminary data.</text>
</comment>
<accession>A0ABQ9IYZ9</accession>
<proteinExistence type="predicted"/>